<sequence length="101" mass="11207">MFHVVEHGTRRRTTGLGAATTIRVYTASSRSLLPSRTSIRFSIGFRSPLSRCGMGYRLSLRPLQATARRTIPRIRADDVHPGFAVGGNENRSPSRVTRVLL</sequence>
<feature type="region of interest" description="Disordered" evidence="1">
    <location>
        <begin position="79"/>
        <end position="101"/>
    </location>
</feature>
<dbReference type="EMBL" id="REFY01000005">
    <property type="protein sequence ID" value="RQG87845.1"/>
    <property type="molecule type" value="Genomic_DNA"/>
</dbReference>
<name>A0A3N6MSV5_9EURY</name>
<reference evidence="2 3" key="1">
    <citation type="submission" date="2018-10" db="EMBL/GenBank/DDBJ databases">
        <title>Natrarchaeobius chitinivorans gen. nov., sp. nov., and Natrarchaeobius haloalkaliphilus sp. nov., alkaliphilic, chitin-utilizing haloarchaea from hypersaline alkaline lakes.</title>
        <authorList>
            <person name="Sorokin D.Y."/>
            <person name="Elcheninov A.G."/>
            <person name="Kostrikina N.A."/>
            <person name="Bale N.J."/>
            <person name="Sinninghe Damste J.S."/>
            <person name="Khijniak T.V."/>
            <person name="Kublanov I.V."/>
            <person name="Toshchakov S.V."/>
        </authorList>
    </citation>
    <scope>NUCLEOTIDE SEQUENCE [LARGE SCALE GENOMIC DNA]</scope>
    <source>
        <strain evidence="2 3">AArcht-Sl</strain>
    </source>
</reference>
<dbReference type="AlphaFoldDB" id="A0A3N6MSV5"/>
<dbReference type="Proteomes" id="UP000273828">
    <property type="component" value="Unassembled WGS sequence"/>
</dbReference>
<gene>
    <name evidence="2" type="ORF">EA462_13340</name>
</gene>
<keyword evidence="3" id="KW-1185">Reference proteome</keyword>
<evidence type="ECO:0000256" key="1">
    <source>
        <dbReference type="SAM" id="MobiDB-lite"/>
    </source>
</evidence>
<accession>A0A3N6MSV5</accession>
<evidence type="ECO:0000313" key="3">
    <source>
        <dbReference type="Proteomes" id="UP000273828"/>
    </source>
</evidence>
<protein>
    <submittedName>
        <fullName evidence="2">Uncharacterized protein</fullName>
    </submittedName>
</protein>
<comment type="caution">
    <text evidence="2">The sequence shown here is derived from an EMBL/GenBank/DDBJ whole genome shotgun (WGS) entry which is preliminary data.</text>
</comment>
<evidence type="ECO:0000313" key="2">
    <source>
        <dbReference type="EMBL" id="RQG87845.1"/>
    </source>
</evidence>
<organism evidence="2 3">
    <name type="scientific">Natrarchaeobius halalkaliphilus</name>
    <dbReference type="NCBI Taxonomy" id="1679091"/>
    <lineage>
        <taxon>Archaea</taxon>
        <taxon>Methanobacteriati</taxon>
        <taxon>Methanobacteriota</taxon>
        <taxon>Stenosarchaea group</taxon>
        <taxon>Halobacteria</taxon>
        <taxon>Halobacteriales</taxon>
        <taxon>Natrialbaceae</taxon>
        <taxon>Natrarchaeobius</taxon>
    </lineage>
</organism>
<proteinExistence type="predicted"/>